<feature type="compositionally biased region" description="Pro residues" evidence="2">
    <location>
        <begin position="1"/>
        <end position="14"/>
    </location>
</feature>
<sequence>MSQTPPPPPPPPGQPSADEHPAAPHQPRPGAGQAGWKVATALAAGLGLLLSGTVYVLMDRQISSLEDDLESVRAQLAEAESSSSDPLGGLGDLLGGDLGDLGDLFGDLDGLGDLLGGDLGGLGDLLGGDFGDIDPILFECLSPGGLGMDLGGDGSIPDADIETQVQAVRDILEEERGLAVDGELSIEFVTVEEVQRRAVELTEAELDRDQAELDGRLLSTIGALEPGIDLAQAQLDALDAGVGGFYNPDTGELVIGSEEMDGLGAYITAHEMVHALADQIFGLPDTAELAETDGSDAAYAALNAIEGDATLYGQMFISEHLPMTELLALEAESAQSQAALDQMPHFVRRNLEFPYIEGMTFTCDVFLDGGWDAVDHTYVDLPVTSAQILFPDRYRAGEEAAGVRMPDAPGGWNQIYTDTFGAADLLFLLEAPGGDPAAALTDPKELVRAWAGGEVAMWDRDGDTAVALALTEHTEGPDLCGTVIDYYAAAFPDSTRSDDGGDAVFSGGDQTGVIACDAGTITLGIGPDAETARALTP</sequence>
<name>A0A7K3M902_9ACTN</name>
<gene>
    <name evidence="3" type="ORF">F7O44_22075</name>
</gene>
<comment type="caution">
    <text evidence="3">The sequence shown here is derived from an EMBL/GenBank/DDBJ whole genome shotgun (WGS) entry which is preliminary data.</text>
</comment>
<evidence type="ECO:0000313" key="4">
    <source>
        <dbReference type="Proteomes" id="UP000460435"/>
    </source>
</evidence>
<dbReference type="Proteomes" id="UP000460435">
    <property type="component" value="Unassembled WGS sequence"/>
</dbReference>
<evidence type="ECO:0000256" key="2">
    <source>
        <dbReference type="SAM" id="MobiDB-lite"/>
    </source>
</evidence>
<reference evidence="3 4" key="1">
    <citation type="submission" date="2019-11" db="EMBL/GenBank/DDBJ databases">
        <authorList>
            <person name="Li X.-J."/>
            <person name="Feng X.-M."/>
        </authorList>
    </citation>
    <scope>NUCLEOTIDE SEQUENCE [LARGE SCALE GENOMIC DNA]</scope>
    <source>
        <strain evidence="3 4">XMNu-373</strain>
    </source>
</reference>
<dbReference type="RefSeq" id="WP_162452447.1">
    <property type="nucleotide sequence ID" value="NZ_WLZY01000008.1"/>
</dbReference>
<feature type="coiled-coil region" evidence="1">
    <location>
        <begin position="55"/>
        <end position="82"/>
    </location>
</feature>
<accession>A0A7K3M902</accession>
<feature type="region of interest" description="Disordered" evidence="2">
    <location>
        <begin position="1"/>
        <end position="34"/>
    </location>
</feature>
<proteinExistence type="predicted"/>
<keyword evidence="1" id="KW-0175">Coiled coil</keyword>
<evidence type="ECO:0000256" key="1">
    <source>
        <dbReference type="SAM" id="Coils"/>
    </source>
</evidence>
<dbReference type="EMBL" id="WLZY01000008">
    <property type="protein sequence ID" value="NDL59764.1"/>
    <property type="molecule type" value="Genomic_DNA"/>
</dbReference>
<protein>
    <submittedName>
        <fullName evidence="3">Uncharacterized protein</fullName>
    </submittedName>
</protein>
<evidence type="ECO:0000313" key="3">
    <source>
        <dbReference type="EMBL" id="NDL59764.1"/>
    </source>
</evidence>
<dbReference type="AlphaFoldDB" id="A0A7K3M902"/>
<organism evidence="3 4">
    <name type="scientific">Phytoactinopolyspora mesophila</name>
    <dbReference type="NCBI Taxonomy" id="2650750"/>
    <lineage>
        <taxon>Bacteria</taxon>
        <taxon>Bacillati</taxon>
        <taxon>Actinomycetota</taxon>
        <taxon>Actinomycetes</taxon>
        <taxon>Jiangellales</taxon>
        <taxon>Jiangellaceae</taxon>
        <taxon>Phytoactinopolyspora</taxon>
    </lineage>
</organism>
<keyword evidence="4" id="KW-1185">Reference proteome</keyword>